<proteinExistence type="predicted"/>
<reference evidence="1" key="2">
    <citation type="submission" date="2015-07" db="EMBL/GenBank/DDBJ databases">
        <title>Plasmids, circular viruses and viroids from rat gut.</title>
        <authorList>
            <person name="Jorgensen T.J."/>
            <person name="Hansen M.A."/>
            <person name="Xu Z."/>
            <person name="Tabak M.A."/>
            <person name="Sorensen S.J."/>
            <person name="Hansen L.H."/>
        </authorList>
    </citation>
    <scope>NUCLEOTIDE SEQUENCE</scope>
    <source>
        <plasmid evidence="1">pRGRH0406</plasmid>
    </source>
</reference>
<name>A0A0H5QFV3_9ZZZZ</name>
<reference evidence="1" key="1">
    <citation type="submission" date="2015-06" db="EMBL/GenBank/DDBJ databases">
        <authorList>
            <person name="Joergensen T."/>
        </authorList>
    </citation>
    <scope>NUCLEOTIDE SEQUENCE</scope>
    <source>
        <plasmid evidence="1">pRGRH0406</plasmid>
    </source>
</reference>
<organism evidence="1">
    <name type="scientific">uncultured prokaryote</name>
    <dbReference type="NCBI Taxonomy" id="198431"/>
    <lineage>
        <taxon>unclassified sequences</taxon>
        <taxon>environmental samples</taxon>
    </lineage>
</organism>
<keyword evidence="1" id="KW-0614">Plasmid</keyword>
<protein>
    <recommendedName>
        <fullName evidence="2">Addiction module antidote protein</fullName>
    </recommendedName>
</protein>
<geneLocation type="plasmid" evidence="1">
    <name>pRGRH0406</name>
</geneLocation>
<dbReference type="EMBL" id="LN853052">
    <property type="protein sequence ID" value="CRY94917.1"/>
    <property type="molecule type" value="Genomic_DNA"/>
</dbReference>
<dbReference type="AlphaFoldDB" id="A0A0H5QFV3"/>
<evidence type="ECO:0000313" key="1">
    <source>
        <dbReference type="EMBL" id="CRY94917.1"/>
    </source>
</evidence>
<sequence length="57" mass="6307">MEDVTFTRYDTADYLKTEADIAAYLKAAMEGSEDDPACITRAMEVVARVRKTICVAS</sequence>
<evidence type="ECO:0008006" key="2">
    <source>
        <dbReference type="Google" id="ProtNLM"/>
    </source>
</evidence>
<accession>A0A0H5QFV3</accession>